<comment type="subunit">
    <text evidence="4">The basal body constitutes a major portion of the flagellar organelle and consists of five rings (E,L,P,S, and M) mounted on a central rod. The rod consists of about 26 subunits of FlgG in the distal portion, and FlgB, FlgC and FlgF are thought to build up the proximal portion of the rod with about 6 subunits each.</text>
</comment>
<evidence type="ECO:0000259" key="5">
    <source>
        <dbReference type="Pfam" id="PF00460"/>
    </source>
</evidence>
<evidence type="ECO:0000313" key="10">
    <source>
        <dbReference type="Proteomes" id="UP000185598"/>
    </source>
</evidence>
<dbReference type="PANTHER" id="PTHR30435">
    <property type="entry name" value="FLAGELLAR PROTEIN"/>
    <property type="match status" value="1"/>
</dbReference>
<evidence type="ECO:0000256" key="1">
    <source>
        <dbReference type="ARBA" id="ARBA00004117"/>
    </source>
</evidence>
<dbReference type="OrthoDB" id="9804559at2"/>
<evidence type="ECO:0000256" key="3">
    <source>
        <dbReference type="ARBA" id="ARBA00023143"/>
    </source>
</evidence>
<dbReference type="EMBL" id="MKIN01000014">
    <property type="protein sequence ID" value="OLP52351.1"/>
    <property type="molecule type" value="Genomic_DNA"/>
</dbReference>
<comment type="similarity">
    <text evidence="2 4">Belongs to the flagella basal body rod proteins family.</text>
</comment>
<dbReference type="InterPro" id="IPR020013">
    <property type="entry name" value="Flagellar_FlgE/F/G"/>
</dbReference>
<reference evidence="8 11" key="2">
    <citation type="submission" date="2020-08" db="EMBL/GenBank/DDBJ databases">
        <title>Genomic Encyclopedia of Type Strains, Phase IV (KMG-IV): sequencing the most valuable type-strain genomes for metagenomic binning, comparative biology and taxonomic classification.</title>
        <authorList>
            <person name="Goeker M."/>
        </authorList>
    </citation>
    <scope>NUCLEOTIDE SEQUENCE [LARGE SCALE GENOMIC DNA]</scope>
    <source>
        <strain evidence="8 11">DSM 100021</strain>
    </source>
</reference>
<dbReference type="InterPro" id="IPR012836">
    <property type="entry name" value="FlgF"/>
</dbReference>
<dbReference type="PANTHER" id="PTHR30435:SF19">
    <property type="entry name" value="FLAGELLAR BASAL-BODY ROD PROTEIN FLGG"/>
    <property type="match status" value="1"/>
</dbReference>
<dbReference type="InterPro" id="IPR037925">
    <property type="entry name" value="FlgE/F/G-like"/>
</dbReference>
<evidence type="ECO:0000256" key="4">
    <source>
        <dbReference type="RuleBase" id="RU362116"/>
    </source>
</evidence>
<evidence type="ECO:0000256" key="2">
    <source>
        <dbReference type="ARBA" id="ARBA00009677"/>
    </source>
</evidence>
<dbReference type="STRING" id="887144.BJF91_02145"/>
<evidence type="ECO:0000313" key="11">
    <source>
        <dbReference type="Proteomes" id="UP000544107"/>
    </source>
</evidence>
<comment type="caution">
    <text evidence="9">The sequence shown here is derived from an EMBL/GenBank/DDBJ whole genome shotgun (WGS) entry which is preliminary data.</text>
</comment>
<organism evidence="9 10">
    <name type="scientific">Allorhizobium taibaishanense</name>
    <dbReference type="NCBI Taxonomy" id="887144"/>
    <lineage>
        <taxon>Bacteria</taxon>
        <taxon>Pseudomonadati</taxon>
        <taxon>Pseudomonadota</taxon>
        <taxon>Alphaproteobacteria</taxon>
        <taxon>Hyphomicrobiales</taxon>
        <taxon>Rhizobiaceae</taxon>
        <taxon>Rhizobium/Agrobacterium group</taxon>
        <taxon>Allorhizobium</taxon>
    </lineage>
</organism>
<dbReference type="RefSeq" id="WP_075612493.1">
    <property type="nucleotide sequence ID" value="NZ_JACIED010000007.1"/>
</dbReference>
<feature type="domain" description="Flagellar basal body rod protein N-terminal" evidence="5">
    <location>
        <begin position="5"/>
        <end position="35"/>
    </location>
</feature>
<dbReference type="SUPFAM" id="SSF117143">
    <property type="entry name" value="Flagellar hook protein flgE"/>
    <property type="match status" value="1"/>
</dbReference>
<feature type="domain" description="Flagellar basal-body/hook protein C-terminal" evidence="6">
    <location>
        <begin position="194"/>
        <end position="237"/>
    </location>
</feature>
<evidence type="ECO:0000313" key="8">
    <source>
        <dbReference type="EMBL" id="MBB4010235.1"/>
    </source>
</evidence>
<gene>
    <name evidence="9" type="ORF">BJF91_02145</name>
    <name evidence="8" type="ORF">GGQ71_004533</name>
</gene>
<dbReference type="NCBIfam" id="NF009282">
    <property type="entry name" value="PRK12642.1"/>
    <property type="match status" value="1"/>
</dbReference>
<name>A0A1Q9ABV1_9HYPH</name>
<dbReference type="Proteomes" id="UP000544107">
    <property type="component" value="Unassembled WGS sequence"/>
</dbReference>
<dbReference type="Proteomes" id="UP000185598">
    <property type="component" value="Unassembled WGS sequence"/>
</dbReference>
<dbReference type="Pfam" id="PF22692">
    <property type="entry name" value="LlgE_F_G_D1"/>
    <property type="match status" value="1"/>
</dbReference>
<dbReference type="GO" id="GO:0030694">
    <property type="term" value="C:bacterial-type flagellum basal body, rod"/>
    <property type="evidence" value="ECO:0007669"/>
    <property type="project" value="UniProtKB-UniRule"/>
</dbReference>
<evidence type="ECO:0000259" key="6">
    <source>
        <dbReference type="Pfam" id="PF06429"/>
    </source>
</evidence>
<dbReference type="NCBIfam" id="TIGR03506">
    <property type="entry name" value="FlgEFG_subfam"/>
    <property type="match status" value="1"/>
</dbReference>
<dbReference type="Pfam" id="PF06429">
    <property type="entry name" value="Flg_bbr_C"/>
    <property type="match status" value="1"/>
</dbReference>
<keyword evidence="9" id="KW-0966">Cell projection</keyword>
<keyword evidence="9" id="KW-0969">Cilium</keyword>
<feature type="domain" description="Flagellar hook protein FlgE/F/G-like D1" evidence="7">
    <location>
        <begin position="83"/>
        <end position="148"/>
    </location>
</feature>
<proteinExistence type="inferred from homology"/>
<dbReference type="AlphaFoldDB" id="A0A1Q9ABV1"/>
<dbReference type="GO" id="GO:0071978">
    <property type="term" value="P:bacterial-type flagellum-dependent swarming motility"/>
    <property type="evidence" value="ECO:0007669"/>
    <property type="project" value="TreeGrafter"/>
</dbReference>
<dbReference type="InterPro" id="IPR010930">
    <property type="entry name" value="Flg_bb/hook_C_dom"/>
</dbReference>
<sequence>MQSGMYVSLSSQRALDKRLTTIADNMANVNTVGFRGTEVKFDEVVSRTGNDLNAKVAFVSQGNDYLNTQTGEMQESGNPLDFAVKGDAWFSIDTPAGQALTRDGRFTMTSTGQLVSVRGYPVLDSAGGPIQLDPNGGEPSVGSDGKISQNGRQISQIGLFTADVGKGYLRYDNSGVITTDKPQPVVDNATIGVMQGYVEQSNVNGISQMTQLIQVSRAFESISNSMSQTENSLSETIKTLGGSK</sequence>
<evidence type="ECO:0000259" key="7">
    <source>
        <dbReference type="Pfam" id="PF22692"/>
    </source>
</evidence>
<reference evidence="9 10" key="1">
    <citation type="submission" date="2016-09" db="EMBL/GenBank/DDBJ databases">
        <title>Rhizobium oryziradicis sp. nov., isolated from the root of rice.</title>
        <authorList>
            <person name="Zhao J."/>
            <person name="Zhang X."/>
        </authorList>
    </citation>
    <scope>NUCLEOTIDE SEQUENCE [LARGE SCALE GENOMIC DNA]</scope>
    <source>
        <strain evidence="9 10">14971</strain>
    </source>
</reference>
<dbReference type="NCBIfam" id="TIGR02490">
    <property type="entry name" value="flgF"/>
    <property type="match status" value="1"/>
</dbReference>
<evidence type="ECO:0000313" key="9">
    <source>
        <dbReference type="EMBL" id="OLP52351.1"/>
    </source>
</evidence>
<dbReference type="InterPro" id="IPR001444">
    <property type="entry name" value="Flag_bb_rod_N"/>
</dbReference>
<dbReference type="EMBL" id="JACIED010000007">
    <property type="protein sequence ID" value="MBB4010235.1"/>
    <property type="molecule type" value="Genomic_DNA"/>
</dbReference>
<dbReference type="Pfam" id="PF00460">
    <property type="entry name" value="Flg_bb_rod"/>
    <property type="match status" value="1"/>
</dbReference>
<protein>
    <recommendedName>
        <fullName evidence="4">Flagellar basal-body rod protein FlgF</fullName>
    </recommendedName>
</protein>
<keyword evidence="3 4" id="KW-0975">Bacterial flagellum</keyword>
<keyword evidence="9" id="KW-0282">Flagellum</keyword>
<comment type="subcellular location">
    <subcellularLocation>
        <location evidence="1 4">Bacterial flagellum basal body</location>
    </subcellularLocation>
</comment>
<keyword evidence="10" id="KW-1185">Reference proteome</keyword>
<accession>A0A1Q9ABV1</accession>
<dbReference type="InterPro" id="IPR053967">
    <property type="entry name" value="LlgE_F_G-like_D1"/>
</dbReference>